<evidence type="ECO:0000313" key="2">
    <source>
        <dbReference type="EMBL" id="CAG8577916.1"/>
    </source>
</evidence>
<gene>
    <name evidence="2" type="ORF">ALEPTO_LOCUS7120</name>
</gene>
<evidence type="ECO:0000256" key="1">
    <source>
        <dbReference type="SAM" id="MobiDB-lite"/>
    </source>
</evidence>
<sequence>MIPRALEGSCLPNKKTNGDWRGDLQHPNLELKTSIEMKKLLKETRKRRERTKIMVSNPSETTFSQDNLYINQENTENKPTAESFETLLEEQPLETAMKQISILSQTPPTHLQK</sequence>
<comment type="caution">
    <text evidence="2">The sequence shown here is derived from an EMBL/GenBank/DDBJ whole genome shotgun (WGS) entry which is preliminary data.</text>
</comment>
<organism evidence="2 3">
    <name type="scientific">Ambispora leptoticha</name>
    <dbReference type="NCBI Taxonomy" id="144679"/>
    <lineage>
        <taxon>Eukaryota</taxon>
        <taxon>Fungi</taxon>
        <taxon>Fungi incertae sedis</taxon>
        <taxon>Mucoromycota</taxon>
        <taxon>Glomeromycotina</taxon>
        <taxon>Glomeromycetes</taxon>
        <taxon>Archaeosporales</taxon>
        <taxon>Ambisporaceae</taxon>
        <taxon>Ambispora</taxon>
    </lineage>
</organism>
<feature type="region of interest" description="Disordered" evidence="1">
    <location>
        <begin position="46"/>
        <end position="68"/>
    </location>
</feature>
<dbReference type="Proteomes" id="UP000789508">
    <property type="component" value="Unassembled WGS sequence"/>
</dbReference>
<dbReference type="AlphaFoldDB" id="A0A9N9BR11"/>
<feature type="region of interest" description="Disordered" evidence="1">
    <location>
        <begin position="1"/>
        <end position="25"/>
    </location>
</feature>
<accession>A0A9N9BR11</accession>
<feature type="compositionally biased region" description="Polar residues" evidence="1">
    <location>
        <begin position="54"/>
        <end position="68"/>
    </location>
</feature>
<protein>
    <submittedName>
        <fullName evidence="2">13467_t:CDS:1</fullName>
    </submittedName>
</protein>
<evidence type="ECO:0000313" key="3">
    <source>
        <dbReference type="Proteomes" id="UP000789508"/>
    </source>
</evidence>
<reference evidence="2" key="1">
    <citation type="submission" date="2021-06" db="EMBL/GenBank/DDBJ databases">
        <authorList>
            <person name="Kallberg Y."/>
            <person name="Tangrot J."/>
            <person name="Rosling A."/>
        </authorList>
    </citation>
    <scope>NUCLEOTIDE SEQUENCE</scope>
    <source>
        <strain evidence="2">FL130A</strain>
    </source>
</reference>
<name>A0A9N9BR11_9GLOM</name>
<proteinExistence type="predicted"/>
<keyword evidence="3" id="KW-1185">Reference proteome</keyword>
<dbReference type="EMBL" id="CAJVPS010002862">
    <property type="protein sequence ID" value="CAG8577916.1"/>
    <property type="molecule type" value="Genomic_DNA"/>
</dbReference>